<dbReference type="PANTHER" id="PTHR43031">
    <property type="entry name" value="FAD-DEPENDENT OXIDOREDUCTASE"/>
    <property type="match status" value="1"/>
</dbReference>
<accession>A0A7U4RQY2</accession>
<dbReference type="OrthoDB" id="9789348at2"/>
<dbReference type="PANTHER" id="PTHR43031:SF16">
    <property type="entry name" value="OXIDOREDUCTASE"/>
    <property type="match status" value="1"/>
</dbReference>
<name>A0A7U4RQY2_9BACT</name>
<dbReference type="RefSeq" id="WP_046551368.1">
    <property type="nucleotide sequence ID" value="NZ_CP011308.1"/>
</dbReference>
<evidence type="ECO:0000313" key="3">
    <source>
        <dbReference type="EMBL" id="AKF25290.1"/>
    </source>
</evidence>
<dbReference type="SMART" id="SM00450">
    <property type="entry name" value="RHOD"/>
    <property type="match status" value="1"/>
</dbReference>
<dbReference type="CDD" id="cd00158">
    <property type="entry name" value="RHOD"/>
    <property type="match status" value="1"/>
</dbReference>
<dbReference type="InterPro" id="IPR050229">
    <property type="entry name" value="GlpE_sulfurtransferase"/>
</dbReference>
<feature type="signal peptide" evidence="1">
    <location>
        <begin position="1"/>
        <end position="20"/>
    </location>
</feature>
<evidence type="ECO:0000259" key="2">
    <source>
        <dbReference type="PROSITE" id="PS50206"/>
    </source>
</evidence>
<dbReference type="SUPFAM" id="SSF52821">
    <property type="entry name" value="Rhodanese/Cell cycle control phosphatase"/>
    <property type="match status" value="1"/>
</dbReference>
<dbReference type="EMBL" id="CP011308">
    <property type="protein sequence ID" value="AKF25290.1"/>
    <property type="molecule type" value="Genomic_DNA"/>
</dbReference>
<feature type="domain" description="Rhodanese" evidence="2">
    <location>
        <begin position="50"/>
        <end position="142"/>
    </location>
</feature>
<dbReference type="PROSITE" id="PS50206">
    <property type="entry name" value="RHODANESE_3"/>
    <property type="match status" value="1"/>
</dbReference>
<sequence length="152" mass="16627">MNRLTQLSLIILLGVSPLLAGHPQTDKLIEEAKKESGEITAKKLKTMLDKEEPVIVLDVREAEQRAEGQIYADDYFAITRGNLEFKVLNKIKNKDAVIVTYCRGGSRGALAAQTLRKLGYKNAVNLKGGLKGWAKEGYPIDTGLGVTKLSGE</sequence>
<dbReference type="Pfam" id="PF00581">
    <property type="entry name" value="Rhodanese"/>
    <property type="match status" value="1"/>
</dbReference>
<protein>
    <submittedName>
        <fullName evidence="3">Sulfurtransferase</fullName>
    </submittedName>
</protein>
<keyword evidence="1" id="KW-0732">Signal</keyword>
<evidence type="ECO:0000256" key="1">
    <source>
        <dbReference type="SAM" id="SignalP"/>
    </source>
</evidence>
<dbReference type="Proteomes" id="UP000034444">
    <property type="component" value="Chromosome"/>
</dbReference>
<dbReference type="AlphaFoldDB" id="A0A7U4RQY2"/>
<dbReference type="GO" id="GO:0016740">
    <property type="term" value="F:transferase activity"/>
    <property type="evidence" value="ECO:0007669"/>
    <property type="project" value="UniProtKB-KW"/>
</dbReference>
<organism evidence="3 4">
    <name type="scientific">Sulfurovum lithotrophicum</name>
    <dbReference type="NCBI Taxonomy" id="206403"/>
    <lineage>
        <taxon>Bacteria</taxon>
        <taxon>Pseudomonadati</taxon>
        <taxon>Campylobacterota</taxon>
        <taxon>Epsilonproteobacteria</taxon>
        <taxon>Campylobacterales</taxon>
        <taxon>Sulfurovaceae</taxon>
        <taxon>Sulfurovum</taxon>
    </lineage>
</organism>
<keyword evidence="3" id="KW-0808">Transferase</keyword>
<keyword evidence="4" id="KW-1185">Reference proteome</keyword>
<reference evidence="3 4" key="1">
    <citation type="submission" date="2015-04" db="EMBL/GenBank/DDBJ databases">
        <title>Complete genome sequence of Sulfurovum lithotrophicum ATCC BAA-797T.</title>
        <authorList>
            <person name="Ahn J."/>
            <person name="Park G."/>
            <person name="Jeon W."/>
            <person name="Jang Y."/>
            <person name="Jang M."/>
            <person name="Lee H."/>
            <person name="Lee H."/>
        </authorList>
    </citation>
    <scope>NUCLEOTIDE SEQUENCE [LARGE SCALE GENOMIC DNA]</scope>
    <source>
        <strain evidence="4">ATCC BAA-797 / 42BKT</strain>
    </source>
</reference>
<dbReference type="KEGG" id="slh:YH65_07730"/>
<reference evidence="4" key="2">
    <citation type="journal article" date="2017" name="Stand. Genomic Sci.">
        <title>Complete genome sequence of the sulfur-oxidizing chemolithoautotrophic Sulfurovum lithotrophicum 42BKTT.</title>
        <authorList>
            <person name="Jeon W."/>
            <person name="Priscilla L."/>
            <person name="Park G."/>
            <person name="Lee H."/>
            <person name="Lee N."/>
            <person name="Lee D."/>
            <person name="Kwon H."/>
            <person name="Ahn I."/>
            <person name="Lee C."/>
            <person name="Lee H."/>
            <person name="Ahn J."/>
        </authorList>
    </citation>
    <scope>NUCLEOTIDE SEQUENCE [LARGE SCALE GENOMIC DNA]</scope>
    <source>
        <strain evidence="4">ATCC BAA-797 / 42BKT</strain>
    </source>
</reference>
<feature type="chain" id="PRO_5030957836" evidence="1">
    <location>
        <begin position="21"/>
        <end position="152"/>
    </location>
</feature>
<evidence type="ECO:0000313" key="4">
    <source>
        <dbReference type="Proteomes" id="UP000034444"/>
    </source>
</evidence>
<gene>
    <name evidence="3" type="ORF">YH65_07730</name>
</gene>
<dbReference type="Gene3D" id="3.40.250.10">
    <property type="entry name" value="Rhodanese-like domain"/>
    <property type="match status" value="1"/>
</dbReference>
<dbReference type="InterPro" id="IPR001763">
    <property type="entry name" value="Rhodanese-like_dom"/>
</dbReference>
<proteinExistence type="predicted"/>
<dbReference type="InterPro" id="IPR036873">
    <property type="entry name" value="Rhodanese-like_dom_sf"/>
</dbReference>